<comment type="subcellular location">
    <subcellularLocation>
        <location evidence="1">Cell inner membrane</location>
        <topology evidence="1">Single-pass membrane protein</topology>
        <orientation evidence="1">Periplasmic side</orientation>
    </subcellularLocation>
</comment>
<keyword evidence="13" id="KW-1185">Reference proteome</keyword>
<name>A0A3A8EGY6_9GAMM</name>
<dbReference type="NCBIfam" id="TIGR01352">
    <property type="entry name" value="tonB_Cterm"/>
    <property type="match status" value="2"/>
</dbReference>
<feature type="chain" id="PRO_5017308000" evidence="10">
    <location>
        <begin position="22"/>
        <end position="245"/>
    </location>
</feature>
<evidence type="ECO:0000256" key="1">
    <source>
        <dbReference type="ARBA" id="ARBA00004383"/>
    </source>
</evidence>
<keyword evidence="9" id="KW-0472">Membrane</keyword>
<dbReference type="GO" id="GO:0015031">
    <property type="term" value="P:protein transport"/>
    <property type="evidence" value="ECO:0007669"/>
    <property type="project" value="UniProtKB-KW"/>
</dbReference>
<dbReference type="EMBL" id="RAXU01000008">
    <property type="protein sequence ID" value="RKG33825.1"/>
    <property type="molecule type" value="Genomic_DNA"/>
</dbReference>
<evidence type="ECO:0000256" key="5">
    <source>
        <dbReference type="ARBA" id="ARBA00022519"/>
    </source>
</evidence>
<evidence type="ECO:0000256" key="6">
    <source>
        <dbReference type="ARBA" id="ARBA00022692"/>
    </source>
</evidence>
<dbReference type="RefSeq" id="WP_120369976.1">
    <property type="nucleotide sequence ID" value="NZ_LXGN01000005.1"/>
</dbReference>
<dbReference type="GO" id="GO:0055085">
    <property type="term" value="P:transmembrane transport"/>
    <property type="evidence" value="ECO:0007669"/>
    <property type="project" value="InterPro"/>
</dbReference>
<keyword evidence="7" id="KW-0653">Protein transport</keyword>
<dbReference type="OrthoDB" id="6712115at2"/>
<sequence length="245" mass="27494">MKRSILFLALFAGLSITQVYAKENSSQLAPQKSSALPAHLTTRLEWREFPQLSYNNDDLDGQSRSAILRVAADETGTVTQVKVQESTGNKKLDEVLVKATKQAKVKPYQQDGNLISTIGYQTFNLDYKEANAATECIYHFDSANWLKQQANKSAPFHYIQQPALSVGRDALKGKDRLVRINFKVDKQGDVSKVKIKKGSGIYALDAQVMQAISNAKIDVPTKLWFFKKSNLKDEIVFKFDECSTH</sequence>
<evidence type="ECO:0000256" key="10">
    <source>
        <dbReference type="SAM" id="SignalP"/>
    </source>
</evidence>
<evidence type="ECO:0000256" key="2">
    <source>
        <dbReference type="ARBA" id="ARBA00006555"/>
    </source>
</evidence>
<comment type="caution">
    <text evidence="12">The sequence shown here is derived from an EMBL/GenBank/DDBJ whole genome shotgun (WGS) entry which is preliminary data.</text>
</comment>
<keyword evidence="10" id="KW-0732">Signal</keyword>
<evidence type="ECO:0000259" key="11">
    <source>
        <dbReference type="PROSITE" id="PS52015"/>
    </source>
</evidence>
<dbReference type="Proteomes" id="UP000269001">
    <property type="component" value="Unassembled WGS sequence"/>
</dbReference>
<protein>
    <submittedName>
        <fullName evidence="12">TonB family protein</fullName>
    </submittedName>
</protein>
<dbReference type="PANTHER" id="PTHR33446">
    <property type="entry name" value="PROTEIN TONB-RELATED"/>
    <property type="match status" value="1"/>
</dbReference>
<dbReference type="SUPFAM" id="SSF74653">
    <property type="entry name" value="TolA/TonB C-terminal domain"/>
    <property type="match status" value="2"/>
</dbReference>
<dbReference type="AlphaFoldDB" id="A0A3A8EGY6"/>
<evidence type="ECO:0000256" key="7">
    <source>
        <dbReference type="ARBA" id="ARBA00022927"/>
    </source>
</evidence>
<dbReference type="PROSITE" id="PS52015">
    <property type="entry name" value="TONB_CTD"/>
    <property type="match status" value="1"/>
</dbReference>
<dbReference type="GO" id="GO:0005886">
    <property type="term" value="C:plasma membrane"/>
    <property type="evidence" value="ECO:0007669"/>
    <property type="project" value="UniProtKB-SubCell"/>
</dbReference>
<dbReference type="InterPro" id="IPR006260">
    <property type="entry name" value="TonB/TolA_C"/>
</dbReference>
<evidence type="ECO:0000313" key="12">
    <source>
        <dbReference type="EMBL" id="RKG33825.1"/>
    </source>
</evidence>
<dbReference type="Gene3D" id="3.30.1150.10">
    <property type="match status" value="2"/>
</dbReference>
<dbReference type="Pfam" id="PF03544">
    <property type="entry name" value="TonB_C"/>
    <property type="match status" value="2"/>
</dbReference>
<feature type="domain" description="TonB C-terminal" evidence="11">
    <location>
        <begin position="150"/>
        <end position="245"/>
    </location>
</feature>
<dbReference type="PANTHER" id="PTHR33446:SF2">
    <property type="entry name" value="PROTEIN TONB"/>
    <property type="match status" value="1"/>
</dbReference>
<evidence type="ECO:0000313" key="13">
    <source>
        <dbReference type="Proteomes" id="UP000269001"/>
    </source>
</evidence>
<accession>A0A3A8EGY6</accession>
<comment type="similarity">
    <text evidence="2">Belongs to the TonB family.</text>
</comment>
<keyword evidence="4" id="KW-1003">Cell membrane</keyword>
<gene>
    <name evidence="12" type="ORF">D7V21_07920</name>
</gene>
<evidence type="ECO:0000256" key="8">
    <source>
        <dbReference type="ARBA" id="ARBA00022989"/>
    </source>
</evidence>
<organism evidence="12 13">
    <name type="scientific">Acinetobacter guerrae</name>
    <dbReference type="NCBI Taxonomy" id="1843371"/>
    <lineage>
        <taxon>Bacteria</taxon>
        <taxon>Pseudomonadati</taxon>
        <taxon>Pseudomonadota</taxon>
        <taxon>Gammaproteobacteria</taxon>
        <taxon>Moraxellales</taxon>
        <taxon>Moraxellaceae</taxon>
        <taxon>Acinetobacter</taxon>
    </lineage>
</organism>
<proteinExistence type="inferred from homology"/>
<dbReference type="InterPro" id="IPR037682">
    <property type="entry name" value="TonB_C"/>
</dbReference>
<keyword evidence="5" id="KW-0997">Cell inner membrane</keyword>
<keyword evidence="6" id="KW-0812">Transmembrane</keyword>
<evidence type="ECO:0000256" key="4">
    <source>
        <dbReference type="ARBA" id="ARBA00022475"/>
    </source>
</evidence>
<reference evidence="12 13" key="1">
    <citation type="submission" date="2018-09" db="EMBL/GenBank/DDBJ databases">
        <title>The draft genome of Acinetobacter spp. strains.</title>
        <authorList>
            <person name="Qin J."/>
            <person name="Feng Y."/>
            <person name="Zong Z."/>
        </authorList>
    </citation>
    <scope>NUCLEOTIDE SEQUENCE [LARGE SCALE GENOMIC DNA]</scope>
    <source>
        <strain evidence="12 13">WCHAc060096</strain>
    </source>
</reference>
<keyword evidence="8" id="KW-1133">Transmembrane helix</keyword>
<feature type="signal peptide" evidence="10">
    <location>
        <begin position="1"/>
        <end position="21"/>
    </location>
</feature>
<keyword evidence="3" id="KW-0813">Transport</keyword>
<dbReference type="InterPro" id="IPR051045">
    <property type="entry name" value="TonB-dependent_transducer"/>
</dbReference>
<evidence type="ECO:0000256" key="9">
    <source>
        <dbReference type="ARBA" id="ARBA00023136"/>
    </source>
</evidence>
<evidence type="ECO:0000256" key="3">
    <source>
        <dbReference type="ARBA" id="ARBA00022448"/>
    </source>
</evidence>